<proteinExistence type="predicted"/>
<dbReference type="InterPro" id="IPR011990">
    <property type="entry name" value="TPR-like_helical_dom_sf"/>
</dbReference>
<evidence type="ECO:0000313" key="2">
    <source>
        <dbReference type="Proteomes" id="UP000186905"/>
    </source>
</evidence>
<dbReference type="STRING" id="1903952.BIT28_11990"/>
<dbReference type="InterPro" id="IPR005415">
    <property type="entry name" value="T3SS_Ca_resp_chp_LcrH/SycD"/>
</dbReference>
<keyword evidence="2" id="KW-1185">Reference proteome</keyword>
<evidence type="ECO:0000313" key="1">
    <source>
        <dbReference type="EMBL" id="OLQ73082.1"/>
    </source>
</evidence>
<dbReference type="PRINTS" id="PR01595">
    <property type="entry name" value="SYCDCHAPRONE"/>
</dbReference>
<dbReference type="OrthoDB" id="8591320at2"/>
<reference evidence="1 2" key="1">
    <citation type="submission" date="2016-09" db="EMBL/GenBank/DDBJ databases">
        <title>Photobacterium proteolyticum sp. nov. a protease producing bacterium isolated from ocean sediments of Laizhou Bay.</title>
        <authorList>
            <person name="Li Y."/>
        </authorList>
    </citation>
    <scope>NUCLEOTIDE SEQUENCE [LARGE SCALE GENOMIC DNA]</scope>
    <source>
        <strain evidence="1 2">13-12</strain>
    </source>
</reference>
<dbReference type="RefSeq" id="WP_075766724.1">
    <property type="nucleotide sequence ID" value="NZ_MJIL01000089.1"/>
</dbReference>
<protein>
    <submittedName>
        <fullName evidence="1">CesD/SycD/LcrH family type III secretion system chaperone</fullName>
    </submittedName>
</protein>
<comment type="caution">
    <text evidence="1">The sequence shown here is derived from an EMBL/GenBank/DDBJ whole genome shotgun (WGS) entry which is preliminary data.</text>
</comment>
<dbReference type="PIRSF" id="PIRSF003165">
    <property type="entry name" value="Chaperone_SicA"/>
    <property type="match status" value="1"/>
</dbReference>
<name>A0A1Q9GF99_9GAMM</name>
<organism evidence="1 2">
    <name type="scientific">Photobacterium proteolyticum</name>
    <dbReference type="NCBI Taxonomy" id="1903952"/>
    <lineage>
        <taxon>Bacteria</taxon>
        <taxon>Pseudomonadati</taxon>
        <taxon>Pseudomonadota</taxon>
        <taxon>Gammaproteobacteria</taxon>
        <taxon>Vibrionales</taxon>
        <taxon>Vibrionaceae</taxon>
        <taxon>Photobacterium</taxon>
    </lineage>
</organism>
<gene>
    <name evidence="1" type="ORF">BIT28_11990</name>
</gene>
<dbReference type="InterPro" id="IPR016379">
    <property type="entry name" value="T3SS_Ca_resp_chp_LcrH/SycD_sub"/>
</dbReference>
<sequence length="170" mass="18943">MTTAAETNQALLGEIEKYLSGGGTFGEIYDLSPETIETFYQVGYGLYQGGSYSEAEKVFRFLCLFDHYGLRHFIALGSCLQMQKEYQLAIESYSYAGLLDGKDPRSPYHAAECYLALGQREKASSGFYAASQLSEKHSKFDELCNKAATIYQQLSASLQETENESHESAE</sequence>
<dbReference type="EMBL" id="MJIL01000089">
    <property type="protein sequence ID" value="OLQ73082.1"/>
    <property type="molecule type" value="Genomic_DNA"/>
</dbReference>
<dbReference type="NCBIfam" id="TIGR02552">
    <property type="entry name" value="LcrH_SycD"/>
    <property type="match status" value="1"/>
</dbReference>
<dbReference type="Gene3D" id="1.25.40.10">
    <property type="entry name" value="Tetratricopeptide repeat domain"/>
    <property type="match status" value="1"/>
</dbReference>
<dbReference type="SUPFAM" id="SSF48452">
    <property type="entry name" value="TPR-like"/>
    <property type="match status" value="1"/>
</dbReference>
<dbReference type="AlphaFoldDB" id="A0A1Q9GF99"/>
<accession>A0A1Q9GF99</accession>
<dbReference type="Proteomes" id="UP000186905">
    <property type="component" value="Unassembled WGS sequence"/>
</dbReference>